<proteinExistence type="predicted"/>
<keyword evidence="7" id="KW-1185">Reference proteome</keyword>
<feature type="domain" description="Chorismate-utilising enzyme C-terminal" evidence="5">
    <location>
        <begin position="172"/>
        <end position="426"/>
    </location>
</feature>
<evidence type="ECO:0000313" key="6">
    <source>
        <dbReference type="EMBL" id="RKT54271.1"/>
    </source>
</evidence>
<dbReference type="PANTHER" id="PTHR11236">
    <property type="entry name" value="AMINOBENZOATE/ANTHRANILATE SYNTHASE"/>
    <property type="match status" value="1"/>
</dbReference>
<comment type="caution">
    <text evidence="6">The sequence shown here is derived from an EMBL/GenBank/DDBJ whole genome shotgun (WGS) entry which is preliminary data.</text>
</comment>
<dbReference type="Pfam" id="PF00425">
    <property type="entry name" value="Chorismate_bind"/>
    <property type="match status" value="1"/>
</dbReference>
<dbReference type="InterPro" id="IPR005801">
    <property type="entry name" value="ADC_synthase"/>
</dbReference>
<reference evidence="6 7" key="1">
    <citation type="submission" date="2018-10" db="EMBL/GenBank/DDBJ databases">
        <title>Sequencing the genomes of 1000 actinobacteria strains.</title>
        <authorList>
            <person name="Klenk H.-P."/>
        </authorList>
    </citation>
    <scope>NUCLEOTIDE SEQUENCE [LARGE SCALE GENOMIC DNA]</scope>
    <source>
        <strain evidence="6 7">DSM 43800</strain>
    </source>
</reference>
<dbReference type="PANTHER" id="PTHR11236:SF48">
    <property type="entry name" value="ISOCHORISMATE SYNTHASE MENF"/>
    <property type="match status" value="1"/>
</dbReference>
<evidence type="ECO:0000256" key="4">
    <source>
        <dbReference type="ARBA" id="ARBA00023239"/>
    </source>
</evidence>
<dbReference type="PRINTS" id="PR00095">
    <property type="entry name" value="ANTSNTHASEI"/>
</dbReference>
<keyword evidence="4" id="KW-0456">Lyase</keyword>
<dbReference type="EMBL" id="RBXO01000001">
    <property type="protein sequence ID" value="RKT54271.1"/>
    <property type="molecule type" value="Genomic_DNA"/>
</dbReference>
<evidence type="ECO:0000313" key="7">
    <source>
        <dbReference type="Proteomes" id="UP000282084"/>
    </source>
</evidence>
<keyword evidence="2" id="KW-0479">Metal-binding</keyword>
<dbReference type="GO" id="GO:0000162">
    <property type="term" value="P:L-tryptophan biosynthetic process"/>
    <property type="evidence" value="ECO:0007669"/>
    <property type="project" value="TreeGrafter"/>
</dbReference>
<dbReference type="InterPro" id="IPR015890">
    <property type="entry name" value="Chorismate_C"/>
</dbReference>
<evidence type="ECO:0000256" key="2">
    <source>
        <dbReference type="ARBA" id="ARBA00022723"/>
    </source>
</evidence>
<dbReference type="AlphaFoldDB" id="A0A495VXW6"/>
<evidence type="ECO:0000259" key="5">
    <source>
        <dbReference type="Pfam" id="PF00425"/>
    </source>
</evidence>
<dbReference type="RefSeq" id="WP_121005787.1">
    <property type="nucleotide sequence ID" value="NZ_RBXO01000001.1"/>
</dbReference>
<dbReference type="InterPro" id="IPR019999">
    <property type="entry name" value="Anth_synth_I-like"/>
</dbReference>
<dbReference type="OrthoDB" id="3518032at2"/>
<accession>A0A495VXW6</accession>
<dbReference type="GO" id="GO:0046872">
    <property type="term" value="F:metal ion binding"/>
    <property type="evidence" value="ECO:0007669"/>
    <property type="project" value="UniProtKB-KW"/>
</dbReference>
<protein>
    <submittedName>
        <fullName evidence="6">Anthranilate synthase component 1/salicylate synthetase</fullName>
    </submittedName>
</protein>
<keyword evidence="3" id="KW-0460">Magnesium</keyword>
<dbReference type="Proteomes" id="UP000282084">
    <property type="component" value="Unassembled WGS sequence"/>
</dbReference>
<name>A0A495VXW6_9PSEU</name>
<organism evidence="6 7">
    <name type="scientific">Saccharothrix australiensis</name>
    <dbReference type="NCBI Taxonomy" id="2072"/>
    <lineage>
        <taxon>Bacteria</taxon>
        <taxon>Bacillati</taxon>
        <taxon>Actinomycetota</taxon>
        <taxon>Actinomycetes</taxon>
        <taxon>Pseudonocardiales</taxon>
        <taxon>Pseudonocardiaceae</taxon>
        <taxon>Saccharothrix</taxon>
    </lineage>
</organism>
<sequence>MGRARRYRERHIRTSGDPLLLMASLAEWAPTEPYLIYEREGRWTYAAGVAAEVVVTGSGAVLRGVDAIPAERSSGDPFRALAELLAGVAVEDWRAYGWTAFELAYLADHGAPADLPVAHLFVPRLEVRVSGDRATVRALDPADANAVTELVMAPAEERELFPRLVGPDADSSADYERRVATAIAEIRAGLLQKVVLSRLVPIHFDLDLVGTYVLGRRHNTPRRSFLLNLGGVEAAGFSPETVLEVDVSGRVSTQPLAGTRALVADPVENGRLHTALVTDPKENFEHAISVKEAFKELDRVCARDSVRVEEFMEVLRRGSVQHLASRLAGRLAPGKDAWHAFSALFPAITVSGVPKTAAYACIRRNELQPRGLYGGAVLAVDAHGALDAAVVLRTVFRQAGRTWLRAGAGIVADSLPARELEETREKLRSTALHLVPAVPAGNGARPAHSASHGRIG</sequence>
<evidence type="ECO:0000256" key="1">
    <source>
        <dbReference type="ARBA" id="ARBA00001946"/>
    </source>
</evidence>
<dbReference type="NCBIfam" id="TIGR03494">
    <property type="entry name" value="salicyl_syn"/>
    <property type="match status" value="1"/>
</dbReference>
<dbReference type="GO" id="GO:0008909">
    <property type="term" value="F:isochorismate synthase activity"/>
    <property type="evidence" value="ECO:0007669"/>
    <property type="project" value="InterPro"/>
</dbReference>
<dbReference type="Gene3D" id="3.60.120.10">
    <property type="entry name" value="Anthranilate synthase"/>
    <property type="match status" value="1"/>
</dbReference>
<dbReference type="GO" id="GO:0016833">
    <property type="term" value="F:oxo-acid-lyase activity"/>
    <property type="evidence" value="ECO:0007669"/>
    <property type="project" value="InterPro"/>
</dbReference>
<dbReference type="InterPro" id="IPR019996">
    <property type="entry name" value="Salicylate_synthase"/>
</dbReference>
<evidence type="ECO:0000256" key="3">
    <source>
        <dbReference type="ARBA" id="ARBA00022842"/>
    </source>
</evidence>
<comment type="cofactor">
    <cofactor evidence="1">
        <name>Mg(2+)</name>
        <dbReference type="ChEBI" id="CHEBI:18420"/>
    </cofactor>
</comment>
<gene>
    <name evidence="6" type="ORF">C8E97_2887</name>
</gene>
<dbReference type="SUPFAM" id="SSF56322">
    <property type="entry name" value="ADC synthase"/>
    <property type="match status" value="1"/>
</dbReference>